<dbReference type="AlphaFoldDB" id="A0A179DBI2"/>
<name>A0A179DBI2_9SPHI</name>
<proteinExistence type="inferred from homology"/>
<organism evidence="8 9">
    <name type="scientific">Pedobacter psychrophilus</name>
    <dbReference type="NCBI Taxonomy" id="1826909"/>
    <lineage>
        <taxon>Bacteria</taxon>
        <taxon>Pseudomonadati</taxon>
        <taxon>Bacteroidota</taxon>
        <taxon>Sphingobacteriia</taxon>
        <taxon>Sphingobacteriales</taxon>
        <taxon>Sphingobacteriaceae</taxon>
        <taxon>Pedobacter</taxon>
    </lineage>
</organism>
<dbReference type="PANTHER" id="PTHR42693">
    <property type="entry name" value="ARYLSULFATASE FAMILY MEMBER"/>
    <property type="match status" value="1"/>
</dbReference>
<keyword evidence="6" id="KW-0106">Calcium</keyword>
<feature type="domain" description="Sulfatase N-terminal" evidence="7">
    <location>
        <begin position="43"/>
        <end position="347"/>
    </location>
</feature>
<dbReference type="GO" id="GO:0046872">
    <property type="term" value="F:metal ion binding"/>
    <property type="evidence" value="ECO:0007669"/>
    <property type="project" value="UniProtKB-KW"/>
</dbReference>
<reference evidence="8 9" key="1">
    <citation type="submission" date="2016-04" db="EMBL/GenBank/DDBJ databases">
        <authorList>
            <person name="Evans L.H."/>
            <person name="Alamgir A."/>
            <person name="Owens N."/>
            <person name="Weber N.D."/>
            <person name="Virtaneva K."/>
            <person name="Barbian K."/>
            <person name="Babar A."/>
            <person name="Rosenke K."/>
        </authorList>
    </citation>
    <scope>NUCLEOTIDE SEQUENCE [LARGE SCALE GENOMIC DNA]</scope>
    <source>
        <strain evidence="8 9">CCM 8644</strain>
    </source>
</reference>
<evidence type="ECO:0000256" key="1">
    <source>
        <dbReference type="ARBA" id="ARBA00001913"/>
    </source>
</evidence>
<dbReference type="Gene3D" id="3.40.720.10">
    <property type="entry name" value="Alkaline Phosphatase, subunit A"/>
    <property type="match status" value="1"/>
</dbReference>
<comment type="similarity">
    <text evidence="2">Belongs to the sulfatase family.</text>
</comment>
<reference evidence="8 9" key="2">
    <citation type="submission" date="2016-06" db="EMBL/GenBank/DDBJ databases">
        <title>Pedobacter psychrophilus sp. nov., isolated from Antarctic fragmentary rock.</title>
        <authorList>
            <person name="Svec P."/>
        </authorList>
    </citation>
    <scope>NUCLEOTIDE SEQUENCE [LARGE SCALE GENOMIC DNA]</scope>
    <source>
        <strain evidence="8 9">CCM 8644</strain>
    </source>
</reference>
<dbReference type="STRING" id="1826909.A5893_16845"/>
<dbReference type="CDD" id="cd16144">
    <property type="entry name" value="ARS_like"/>
    <property type="match status" value="1"/>
</dbReference>
<evidence type="ECO:0000256" key="3">
    <source>
        <dbReference type="ARBA" id="ARBA00022723"/>
    </source>
</evidence>
<comment type="caution">
    <text evidence="8">The sequence shown here is derived from an EMBL/GenBank/DDBJ whole genome shotgun (WGS) entry which is preliminary data.</text>
</comment>
<dbReference type="PANTHER" id="PTHR42693:SF42">
    <property type="entry name" value="ARYLSULFATASE G"/>
    <property type="match status" value="1"/>
</dbReference>
<evidence type="ECO:0000313" key="8">
    <source>
        <dbReference type="EMBL" id="OAQ37879.1"/>
    </source>
</evidence>
<dbReference type="InterPro" id="IPR000917">
    <property type="entry name" value="Sulfatase_N"/>
</dbReference>
<keyword evidence="4" id="KW-0732">Signal</keyword>
<sequence>MKNKIGNLIKQQNTSSVKLVGKILIGLFVLFTSFQSTAQTKKPNVVLILIDDMGYKDAGFTGSDFYDTPNINALAKQGMIFNNAYASAGNCAPSRACLISGEYTPRHGIYAVYNTERGPINQMRTIPIPNTSKLRPDIYTVAEAMRDAGYKTAMFGKWHLGNESSNTMPADQGFDVDSSYNVPSKEEMAKTNDPKYIYKITNGACEFIENNKDKPFFLYVSHHATHMPIQAREEMVEKFKDRPDGKFQSNKKYASMNGQMDDGVGILLKKIKDLGLDSNTLVIFTSDNGGLPQSPQTPLRGFKGMYYDGGIKEPFIARWPGVIKPGTQNNVPIINVDLYPTFIDVAGRKNKDGNILDGEVW</sequence>
<dbReference type="SUPFAM" id="SSF53649">
    <property type="entry name" value="Alkaline phosphatase-like"/>
    <property type="match status" value="1"/>
</dbReference>
<evidence type="ECO:0000256" key="2">
    <source>
        <dbReference type="ARBA" id="ARBA00008779"/>
    </source>
</evidence>
<gene>
    <name evidence="8" type="ORF">A5893_16845</name>
</gene>
<dbReference type="Proteomes" id="UP000078459">
    <property type="component" value="Unassembled WGS sequence"/>
</dbReference>
<dbReference type="EMBL" id="LWHJ01000033">
    <property type="protein sequence ID" value="OAQ37879.1"/>
    <property type="molecule type" value="Genomic_DNA"/>
</dbReference>
<keyword evidence="5" id="KW-0378">Hydrolase</keyword>
<accession>A0A179DBI2</accession>
<dbReference type="InterPro" id="IPR050738">
    <property type="entry name" value="Sulfatase"/>
</dbReference>
<dbReference type="Pfam" id="PF00884">
    <property type="entry name" value="Sulfatase"/>
    <property type="match status" value="1"/>
</dbReference>
<evidence type="ECO:0000259" key="7">
    <source>
        <dbReference type="Pfam" id="PF00884"/>
    </source>
</evidence>
<evidence type="ECO:0000256" key="5">
    <source>
        <dbReference type="ARBA" id="ARBA00022801"/>
    </source>
</evidence>
<keyword evidence="3" id="KW-0479">Metal-binding</keyword>
<dbReference type="InterPro" id="IPR017850">
    <property type="entry name" value="Alkaline_phosphatase_core_sf"/>
</dbReference>
<dbReference type="GO" id="GO:0004065">
    <property type="term" value="F:arylsulfatase activity"/>
    <property type="evidence" value="ECO:0007669"/>
    <property type="project" value="TreeGrafter"/>
</dbReference>
<keyword evidence="9" id="KW-1185">Reference proteome</keyword>
<dbReference type="RefSeq" id="WP_082911490.1">
    <property type="nucleotide sequence ID" value="NZ_LWHJ01000033.1"/>
</dbReference>
<evidence type="ECO:0000256" key="6">
    <source>
        <dbReference type="ARBA" id="ARBA00022837"/>
    </source>
</evidence>
<comment type="cofactor">
    <cofactor evidence="1">
        <name>Ca(2+)</name>
        <dbReference type="ChEBI" id="CHEBI:29108"/>
    </cofactor>
</comment>
<protein>
    <recommendedName>
        <fullName evidence="7">Sulfatase N-terminal domain-containing protein</fullName>
    </recommendedName>
</protein>
<evidence type="ECO:0000256" key="4">
    <source>
        <dbReference type="ARBA" id="ARBA00022729"/>
    </source>
</evidence>
<evidence type="ECO:0000313" key="9">
    <source>
        <dbReference type="Proteomes" id="UP000078459"/>
    </source>
</evidence>
<dbReference type="OrthoDB" id="9765065at2"/>